<evidence type="ECO:0000256" key="6">
    <source>
        <dbReference type="ARBA" id="ARBA00023316"/>
    </source>
</evidence>
<reference evidence="9" key="1">
    <citation type="submission" date="2021-01" db="EMBL/GenBank/DDBJ databases">
        <title>Whole genome shotgun sequence of Planosporangium flavigriseum NBRC 105377.</title>
        <authorList>
            <person name="Komaki H."/>
            <person name="Tamura T."/>
        </authorList>
    </citation>
    <scope>NUCLEOTIDE SEQUENCE</scope>
    <source>
        <strain evidence="9">NBRC 105377</strain>
    </source>
</reference>
<gene>
    <name evidence="9" type="ORF">Pfl04_36100</name>
</gene>
<evidence type="ECO:0000256" key="3">
    <source>
        <dbReference type="ARBA" id="ARBA00022960"/>
    </source>
</evidence>
<dbReference type="Gene3D" id="2.60.40.3780">
    <property type="match status" value="1"/>
</dbReference>
<dbReference type="GO" id="GO:0071555">
    <property type="term" value="P:cell wall organization"/>
    <property type="evidence" value="ECO:0007669"/>
    <property type="project" value="UniProtKB-UniRule"/>
</dbReference>
<keyword evidence="3 7" id="KW-0133">Cell shape</keyword>
<evidence type="ECO:0000313" key="10">
    <source>
        <dbReference type="Proteomes" id="UP000653674"/>
    </source>
</evidence>
<name>A0A8J3PPM9_9ACTN</name>
<feature type="active site" description="Proton donor/acceptor" evidence="7">
    <location>
        <position position="304"/>
    </location>
</feature>
<dbReference type="InterPro" id="IPR038063">
    <property type="entry name" value="Transpep_catalytic_dom"/>
</dbReference>
<dbReference type="Pfam" id="PF03734">
    <property type="entry name" value="YkuD"/>
    <property type="match status" value="1"/>
</dbReference>
<evidence type="ECO:0000256" key="4">
    <source>
        <dbReference type="ARBA" id="ARBA00022984"/>
    </source>
</evidence>
<dbReference type="Pfam" id="PF17964">
    <property type="entry name" value="Big_10"/>
    <property type="match status" value="1"/>
</dbReference>
<dbReference type="CDD" id="cd16913">
    <property type="entry name" value="YkuD_like"/>
    <property type="match status" value="1"/>
</dbReference>
<sequence length="377" mass="40594">MRKDSITKGEAGRNAPSALVLTPAPNATSVTPGDGVTVATVSAVLDTVALTDAEGRQVPGEFDAGRHTWHSTAPLAFEQRYTLAAAGTGRSGKRLTQNSAFTTVKPAKLTSPSLQANKFKQLSEFPTFGVGQPIIVSFSEPVINKAVAEKSLQVSTEPRVDGAWRWFGDQEVHWRPPEYWKPGTKVTVKTNAHGKDLGGGLYGDQDSSASFTIGQSKIAIADDTTHHMQVFIDGKVVRDIPVAMGLNQQLGGIDLRTRSGPHVVLGTEEVTRMTSASFGLTGEGAYDTMVSYTTHISYEGEYVHAAPWSEAQQGNSNASHGCININTENAVWFMQNFGLGDIVDVRNTGLPLQSTDGLLDWTFSWEDWVKGSTVAQR</sequence>
<dbReference type="GO" id="GO:0008360">
    <property type="term" value="P:regulation of cell shape"/>
    <property type="evidence" value="ECO:0007669"/>
    <property type="project" value="UniProtKB-UniRule"/>
</dbReference>
<dbReference type="UniPathway" id="UPA00219"/>
<organism evidence="9 10">
    <name type="scientific">Planosporangium flavigriseum</name>
    <dbReference type="NCBI Taxonomy" id="373681"/>
    <lineage>
        <taxon>Bacteria</taxon>
        <taxon>Bacillati</taxon>
        <taxon>Actinomycetota</taxon>
        <taxon>Actinomycetes</taxon>
        <taxon>Micromonosporales</taxon>
        <taxon>Micromonosporaceae</taxon>
        <taxon>Planosporangium</taxon>
    </lineage>
</organism>
<dbReference type="Gene3D" id="2.40.440.10">
    <property type="entry name" value="L,D-transpeptidase catalytic domain-like"/>
    <property type="match status" value="1"/>
</dbReference>
<dbReference type="PANTHER" id="PTHR30582:SF2">
    <property type="entry name" value="L,D-TRANSPEPTIDASE YCIB-RELATED"/>
    <property type="match status" value="1"/>
</dbReference>
<dbReference type="PANTHER" id="PTHR30582">
    <property type="entry name" value="L,D-TRANSPEPTIDASE"/>
    <property type="match status" value="1"/>
</dbReference>
<protein>
    <recommendedName>
        <fullName evidence="8">L,D-TPase catalytic domain-containing protein</fullName>
    </recommendedName>
</protein>
<evidence type="ECO:0000259" key="8">
    <source>
        <dbReference type="PROSITE" id="PS52029"/>
    </source>
</evidence>
<evidence type="ECO:0000256" key="1">
    <source>
        <dbReference type="ARBA" id="ARBA00004752"/>
    </source>
</evidence>
<dbReference type="PROSITE" id="PS52029">
    <property type="entry name" value="LD_TPASE"/>
    <property type="match status" value="1"/>
</dbReference>
<dbReference type="EMBL" id="BONU01000028">
    <property type="protein sequence ID" value="GIG75206.1"/>
    <property type="molecule type" value="Genomic_DNA"/>
</dbReference>
<dbReference type="GO" id="GO:0005576">
    <property type="term" value="C:extracellular region"/>
    <property type="evidence" value="ECO:0007669"/>
    <property type="project" value="TreeGrafter"/>
</dbReference>
<dbReference type="Proteomes" id="UP000653674">
    <property type="component" value="Unassembled WGS sequence"/>
</dbReference>
<dbReference type="InterPro" id="IPR041280">
    <property type="entry name" value="Big_10"/>
</dbReference>
<dbReference type="GO" id="GO:0018104">
    <property type="term" value="P:peptidoglycan-protein cross-linking"/>
    <property type="evidence" value="ECO:0007669"/>
    <property type="project" value="TreeGrafter"/>
</dbReference>
<keyword evidence="6 7" id="KW-0961">Cell wall biogenesis/degradation</keyword>
<dbReference type="InterPro" id="IPR005490">
    <property type="entry name" value="LD_TPept_cat_dom"/>
</dbReference>
<keyword evidence="4 7" id="KW-0573">Peptidoglycan synthesis</keyword>
<dbReference type="Gene3D" id="2.60.40.3710">
    <property type="match status" value="1"/>
</dbReference>
<evidence type="ECO:0000256" key="2">
    <source>
        <dbReference type="ARBA" id="ARBA00022679"/>
    </source>
</evidence>
<comment type="caution">
    <text evidence="9">The sequence shown here is derived from an EMBL/GenBank/DDBJ whole genome shotgun (WGS) entry which is preliminary data.</text>
</comment>
<dbReference type="GO" id="GO:0016746">
    <property type="term" value="F:acyltransferase activity"/>
    <property type="evidence" value="ECO:0007669"/>
    <property type="project" value="UniProtKB-KW"/>
</dbReference>
<keyword evidence="5" id="KW-0012">Acyltransferase</keyword>
<dbReference type="AlphaFoldDB" id="A0A8J3PPM9"/>
<keyword evidence="2" id="KW-0808">Transferase</keyword>
<comment type="pathway">
    <text evidence="1 7">Cell wall biogenesis; peptidoglycan biosynthesis.</text>
</comment>
<dbReference type="InterPro" id="IPR050979">
    <property type="entry name" value="LD-transpeptidase"/>
</dbReference>
<keyword evidence="10" id="KW-1185">Reference proteome</keyword>
<evidence type="ECO:0000256" key="7">
    <source>
        <dbReference type="PROSITE-ProRule" id="PRU01373"/>
    </source>
</evidence>
<evidence type="ECO:0000256" key="5">
    <source>
        <dbReference type="ARBA" id="ARBA00023315"/>
    </source>
</evidence>
<dbReference type="CDD" id="cd13432">
    <property type="entry name" value="LDT_IgD_like_2"/>
    <property type="match status" value="1"/>
</dbReference>
<dbReference type="SUPFAM" id="SSF141523">
    <property type="entry name" value="L,D-transpeptidase catalytic domain-like"/>
    <property type="match status" value="1"/>
</dbReference>
<accession>A0A8J3PPM9</accession>
<proteinExistence type="predicted"/>
<feature type="domain" description="L,D-TPase catalytic" evidence="8">
    <location>
        <begin position="217"/>
        <end position="346"/>
    </location>
</feature>
<dbReference type="GO" id="GO:0071972">
    <property type="term" value="F:peptidoglycan L,D-transpeptidase activity"/>
    <property type="evidence" value="ECO:0007669"/>
    <property type="project" value="TreeGrafter"/>
</dbReference>
<feature type="active site" description="Nucleophile" evidence="7">
    <location>
        <position position="322"/>
    </location>
</feature>
<dbReference type="RefSeq" id="WP_168079376.1">
    <property type="nucleotide sequence ID" value="NZ_BAAAQJ010000010.1"/>
</dbReference>
<evidence type="ECO:0000313" key="9">
    <source>
        <dbReference type="EMBL" id="GIG75206.1"/>
    </source>
</evidence>